<reference evidence="5" key="1">
    <citation type="submission" date="2025-08" db="UniProtKB">
        <authorList>
            <consortium name="RefSeq"/>
        </authorList>
    </citation>
    <scope>IDENTIFICATION</scope>
</reference>
<dbReference type="AlphaFoldDB" id="A0A6P7TI55"/>
<feature type="region of interest" description="Disordered" evidence="3">
    <location>
        <begin position="70"/>
        <end position="91"/>
    </location>
</feature>
<dbReference type="Proteomes" id="UP000515154">
    <property type="component" value="Linkage group LG2"/>
</dbReference>
<dbReference type="KEGG" id="osn:115224541"/>
<protein>
    <submittedName>
        <fullName evidence="5">Axonemal dynein light chain domain-containing protein 1-like</fullName>
    </submittedName>
</protein>
<feature type="region of interest" description="Disordered" evidence="3">
    <location>
        <begin position="879"/>
        <end position="1033"/>
    </location>
</feature>
<evidence type="ECO:0000313" key="5">
    <source>
        <dbReference type="RefSeq" id="XP_029651314.2"/>
    </source>
</evidence>
<evidence type="ECO:0000313" key="4">
    <source>
        <dbReference type="Proteomes" id="UP000515154"/>
    </source>
</evidence>
<evidence type="ECO:0000256" key="3">
    <source>
        <dbReference type="SAM" id="MobiDB-lite"/>
    </source>
</evidence>
<dbReference type="Pfam" id="PF10211">
    <property type="entry name" value="Ax_dynein_light"/>
    <property type="match status" value="1"/>
</dbReference>
<feature type="compositionally biased region" description="Basic and acidic residues" evidence="3">
    <location>
        <begin position="1008"/>
        <end position="1023"/>
    </location>
</feature>
<dbReference type="InterPro" id="IPR019347">
    <property type="entry name" value="Axonemal_dynein_light_chain"/>
</dbReference>
<feature type="compositionally biased region" description="Basic and acidic residues" evidence="3">
    <location>
        <begin position="879"/>
        <end position="889"/>
    </location>
</feature>
<feature type="coiled-coil region" evidence="2">
    <location>
        <begin position="1158"/>
        <end position="1192"/>
    </location>
</feature>
<keyword evidence="1 2" id="KW-0175">Coiled coil</keyword>
<name>A0A6P7TI55_9MOLL</name>
<feature type="region of interest" description="Disordered" evidence="3">
    <location>
        <begin position="1217"/>
        <end position="1242"/>
    </location>
</feature>
<evidence type="ECO:0000256" key="2">
    <source>
        <dbReference type="SAM" id="Coils"/>
    </source>
</evidence>
<dbReference type="PANTHER" id="PTHR23052:SF1">
    <property type="entry name" value="AXONEMAL DYNEIN LIGHT CHAIN DOMAIN-CONTAINING PROTEIN 1"/>
    <property type="match status" value="1"/>
</dbReference>
<evidence type="ECO:0000256" key="1">
    <source>
        <dbReference type="ARBA" id="ARBA00023054"/>
    </source>
</evidence>
<dbReference type="PANTHER" id="PTHR23052">
    <property type="entry name" value="AXONEMAL DYNEIN LIGHT CHAIN DOMAIN-CONTAINING PROTEIN 1"/>
    <property type="match status" value="1"/>
</dbReference>
<feature type="compositionally biased region" description="Polar residues" evidence="3">
    <location>
        <begin position="953"/>
        <end position="962"/>
    </location>
</feature>
<feature type="compositionally biased region" description="Polar residues" evidence="3">
    <location>
        <begin position="1217"/>
        <end position="1226"/>
    </location>
</feature>
<proteinExistence type="predicted"/>
<feature type="compositionally biased region" description="Basic and acidic residues" evidence="3">
    <location>
        <begin position="902"/>
        <end position="911"/>
    </location>
</feature>
<organism evidence="4 5">
    <name type="scientific">Octopus sinensis</name>
    <name type="common">East Asian common octopus</name>
    <dbReference type="NCBI Taxonomy" id="2607531"/>
    <lineage>
        <taxon>Eukaryota</taxon>
        <taxon>Metazoa</taxon>
        <taxon>Spiralia</taxon>
        <taxon>Lophotrochozoa</taxon>
        <taxon>Mollusca</taxon>
        <taxon>Cephalopoda</taxon>
        <taxon>Coleoidea</taxon>
        <taxon>Octopodiformes</taxon>
        <taxon>Octopoda</taxon>
        <taxon>Incirrata</taxon>
        <taxon>Octopodidae</taxon>
        <taxon>Octopus</taxon>
    </lineage>
</organism>
<gene>
    <name evidence="5" type="primary">LOC115224541</name>
</gene>
<feature type="compositionally biased region" description="Basic residues" evidence="3">
    <location>
        <begin position="1228"/>
        <end position="1242"/>
    </location>
</feature>
<feature type="compositionally biased region" description="Basic and acidic residues" evidence="3">
    <location>
        <begin position="966"/>
        <end position="1002"/>
    </location>
</feature>
<keyword evidence="4" id="KW-1185">Reference proteome</keyword>
<accession>A0A6P7TI55</accession>
<dbReference type="InterPro" id="IPR052845">
    <property type="entry name" value="Axonemal_dynein_LC_domain"/>
</dbReference>
<dbReference type="RefSeq" id="XP_029651314.2">
    <property type="nucleotide sequence ID" value="XM_029795454.2"/>
</dbReference>
<sequence length="1242" mass="141916">MSGTLSYQIIYWCKPFIKLPKMPTETETIKEKSSTDNSNKEILPALGILPKTENYYLPQEIVFALSKLDQPPDESPSKPLTNAHDIKNLTGSTRRRPENVWSYKRREKYKHLTDSTVCICGSGKDISFLYDALPTEKSELYFKDLENKMTQKKTDDKIPLPFQLCPDEYYLVNKKGVKSLKIQDEAYKTQTVDHAKHLTQFPSLKPNSRFEVIKLRNAMHNMLQKAGANEDYKSEDGLTQMHNLLELVRREQDIYNVVFHEIIRQVSVDCIERGDLLAEIRQRYLDLLNRVPEQIKSLYEEVLSQRALDRRLTDELIKFKSALIHLSEELACVKAQDIRLTDEVNITRKALKTALSESAKNANMLKEYQELYDLQRHRLERQVYNTTQERDLWCKTTYNLAIKVIEEGDLLIAKRLIIYEKQWAKICQHYTVTLSDIDTSHLIIIQEMLEVWKVHMEQYFLDISQWEEKSSTQLRALRSDIGEYIKDFTENLENNDSTNDPSHNLRRLDELFKKMIAWDQILMEVNQNYLGELPLTRLEKLGALIKLHAEWQDLCFKLLVRHQPSQTQKTKMNGAFEKLTYLMKEMKVQNEVLITGENGTAKGISRLSEKFNAWIKKLNSPARDPKLLDPQEDDNLLEILSEISDAANSIVNTFGMVETLHERIYLEPKRRVSIFDVVTCGNHLYNIVSSIIDSQDAKLVDQVTQLHLKIVMWMCHLVIHLCPDRESSSKETLEVLYSTYPSPTEVVQEGALIFPVVETLTEKIARDITDIREISKDFPRDAPHSLKLYGNLTRQLSMDETDDGFETEQMKLDCDKWIYSAKLLLSDILKEPLTVTFPNIEKQNKVEKSFAEDTKKPSPSISEFLEKLYLLRKDDGKTQECDADLEKPPDTVPLPSSPAVSFHEETLKSDSAKTSITESSHKDSKVLDTGATKAPEVTKKISGSRARKASKLSEASKTSETTKMPEATKPHKTSEATKPHKTSEATKPHKTSEATKVHKTPEATKATKLHEVSKAPERVESSDGTKVSEGTETELGETEIIYFTVSTQTESQLTYSEYRMEQLSKLRKLESKRSIYGYTQSLDSVSRISPDSAKLSSSLVKLKTQAEDDIIETIGSDGNTQSKVLEYSKHQIPDKLSILEADLKAPDTNKAYIALSTVKMLQEQLIATEKRAQEYENRADVAEFELIQLQGKLQAMSKIGKDLNTSAIPISDKITESTSLPSTQTGKALKKSLVKTPKSKKK</sequence>
<dbReference type="GO" id="GO:0005737">
    <property type="term" value="C:cytoplasm"/>
    <property type="evidence" value="ECO:0007669"/>
    <property type="project" value="UniProtKB-ARBA"/>
</dbReference>